<accession>A0A8H7MF14</accession>
<evidence type="ECO:0000256" key="3">
    <source>
        <dbReference type="ARBA" id="ARBA00023002"/>
    </source>
</evidence>
<evidence type="ECO:0000313" key="5">
    <source>
        <dbReference type="EMBL" id="KAF9693939.1"/>
    </source>
</evidence>
<sequence length="319" mass="35488">MVKIAIAGGAGNVAQEIIDALVATKRHEVLVLTRRDPPANGTASGITYAKTDYSSIDDLATVLNGIHTVLSFVAAHLDQAEAASAQKLLIDASIRASVKRFAPSEWFSTKFDHMPWYTFKIEARQYLQEINKDKKVLEYCLFQPGMFTDYLSRPYMTAKHVKSLETPFDFQNRKMLIREGGEGDLMTFTTVQDLANVVAKAVEYEGEWPVIGGMRGSSISIARLIELGEDIRGGTFDVTRLRTEKLEAGTWTSPWVPMLFHPTLKPEHVESASKVFTAGLLLAAKEGAFNTNDAWNKLLPDHEFEDAEKVWRAAFEGKA</sequence>
<evidence type="ECO:0000256" key="2">
    <source>
        <dbReference type="ARBA" id="ARBA00022857"/>
    </source>
</evidence>
<evidence type="ECO:0000313" key="6">
    <source>
        <dbReference type="Proteomes" id="UP000651452"/>
    </source>
</evidence>
<dbReference type="SUPFAM" id="SSF51735">
    <property type="entry name" value="NAD(P)-binding Rossmann-fold domains"/>
    <property type="match status" value="1"/>
</dbReference>
<protein>
    <recommendedName>
        <fullName evidence="4">NmrA-like domain-containing protein</fullName>
    </recommendedName>
</protein>
<comment type="caution">
    <text evidence="5">The sequence shown here is derived from an EMBL/GenBank/DDBJ whole genome shotgun (WGS) entry which is preliminary data.</text>
</comment>
<dbReference type="InterPro" id="IPR008030">
    <property type="entry name" value="NmrA-like"/>
</dbReference>
<proteinExistence type="inferred from homology"/>
<name>A0A8H7MF14_9PLEO</name>
<reference evidence="5" key="2">
    <citation type="submission" date="2020-09" db="EMBL/GenBank/DDBJ databases">
        <title>Reference genome assembly for Australian Ascochyta lentis isolate Al4.</title>
        <authorList>
            <person name="Lee R.C."/>
            <person name="Farfan-Caceres L.M."/>
            <person name="Debler J.W."/>
            <person name="Williams A.H."/>
            <person name="Henares B.M."/>
        </authorList>
    </citation>
    <scope>NUCLEOTIDE SEQUENCE</scope>
    <source>
        <strain evidence="5">Al4</strain>
    </source>
</reference>
<dbReference type="PANTHER" id="PTHR47706">
    <property type="entry name" value="NMRA-LIKE FAMILY PROTEIN"/>
    <property type="match status" value="1"/>
</dbReference>
<keyword evidence="2" id="KW-0521">NADP</keyword>
<dbReference type="InterPro" id="IPR036291">
    <property type="entry name" value="NAD(P)-bd_dom_sf"/>
</dbReference>
<dbReference type="PANTHER" id="PTHR47706:SF4">
    <property type="entry name" value="NMRA-LIKE DOMAIN-CONTAINING PROTEIN"/>
    <property type="match status" value="1"/>
</dbReference>
<reference evidence="5" key="1">
    <citation type="submission" date="2018-12" db="EMBL/GenBank/DDBJ databases">
        <authorList>
            <person name="Syme R.A."/>
            <person name="Farfan-Caceres L."/>
            <person name="Lichtenzveig J."/>
        </authorList>
    </citation>
    <scope>NUCLEOTIDE SEQUENCE</scope>
    <source>
        <strain evidence="5">Al4</strain>
    </source>
</reference>
<gene>
    <name evidence="5" type="ORF">EKO04_008052</name>
</gene>
<dbReference type="Gene3D" id="3.40.50.720">
    <property type="entry name" value="NAD(P)-binding Rossmann-like Domain"/>
    <property type="match status" value="1"/>
</dbReference>
<dbReference type="AlphaFoldDB" id="A0A8H7MF14"/>
<organism evidence="5 6">
    <name type="scientific">Ascochyta lentis</name>
    <dbReference type="NCBI Taxonomy" id="205686"/>
    <lineage>
        <taxon>Eukaryota</taxon>
        <taxon>Fungi</taxon>
        <taxon>Dikarya</taxon>
        <taxon>Ascomycota</taxon>
        <taxon>Pezizomycotina</taxon>
        <taxon>Dothideomycetes</taxon>
        <taxon>Pleosporomycetidae</taxon>
        <taxon>Pleosporales</taxon>
        <taxon>Pleosporineae</taxon>
        <taxon>Didymellaceae</taxon>
        <taxon>Ascochyta</taxon>
    </lineage>
</organism>
<evidence type="ECO:0000259" key="4">
    <source>
        <dbReference type="Pfam" id="PF05368"/>
    </source>
</evidence>
<evidence type="ECO:0000256" key="1">
    <source>
        <dbReference type="ARBA" id="ARBA00005725"/>
    </source>
</evidence>
<dbReference type="EMBL" id="RZGK01000014">
    <property type="protein sequence ID" value="KAF9693939.1"/>
    <property type="molecule type" value="Genomic_DNA"/>
</dbReference>
<dbReference type="InterPro" id="IPR051609">
    <property type="entry name" value="NmrA/Isoflavone_reductase-like"/>
</dbReference>
<dbReference type="Proteomes" id="UP000651452">
    <property type="component" value="Unassembled WGS sequence"/>
</dbReference>
<keyword evidence="3" id="KW-0560">Oxidoreductase</keyword>
<dbReference type="Pfam" id="PF05368">
    <property type="entry name" value="NmrA"/>
    <property type="match status" value="1"/>
</dbReference>
<keyword evidence="6" id="KW-1185">Reference proteome</keyword>
<dbReference type="GO" id="GO:0016491">
    <property type="term" value="F:oxidoreductase activity"/>
    <property type="evidence" value="ECO:0007669"/>
    <property type="project" value="UniProtKB-KW"/>
</dbReference>
<feature type="domain" description="NmrA-like" evidence="4">
    <location>
        <begin position="3"/>
        <end position="208"/>
    </location>
</feature>
<comment type="similarity">
    <text evidence="1">Belongs to the NmrA-type oxidoreductase family. Isoflavone reductase subfamily.</text>
</comment>
<dbReference type="OrthoDB" id="10000533at2759"/>